<evidence type="ECO:0000313" key="1">
    <source>
        <dbReference type="EMBL" id="HEN42220.1"/>
    </source>
</evidence>
<dbReference type="InterPro" id="IPR009078">
    <property type="entry name" value="Ferritin-like_SF"/>
</dbReference>
<dbReference type="SUPFAM" id="SSF47240">
    <property type="entry name" value="Ferritin-like"/>
    <property type="match status" value="1"/>
</dbReference>
<dbReference type="AlphaFoldDB" id="A0A831XFF4"/>
<dbReference type="InterPro" id="IPR012347">
    <property type="entry name" value="Ferritin-like"/>
</dbReference>
<reference evidence="1" key="1">
    <citation type="journal article" date="2020" name="mSystems">
        <title>Genome- and Community-Level Interaction Insights into Carbon Utilization and Element Cycling Functions of Hydrothermarchaeota in Hydrothermal Sediment.</title>
        <authorList>
            <person name="Zhou Z."/>
            <person name="Liu Y."/>
            <person name="Xu W."/>
            <person name="Pan J."/>
            <person name="Luo Z.H."/>
            <person name="Li M."/>
        </authorList>
    </citation>
    <scope>NUCLEOTIDE SEQUENCE [LARGE SCALE GENOMIC DNA]</scope>
    <source>
        <strain evidence="1">SpSt-349</strain>
    </source>
</reference>
<evidence type="ECO:0008006" key="2">
    <source>
        <dbReference type="Google" id="ProtNLM"/>
    </source>
</evidence>
<name>A0A831XFF4_GEOME</name>
<accession>A0A831XFF4</accession>
<protein>
    <recommendedName>
        <fullName evidence="2">Ferritin-like domain protein</fullName>
    </recommendedName>
</protein>
<proteinExistence type="predicted"/>
<dbReference type="EMBL" id="DSOV01000035">
    <property type="protein sequence ID" value="HEN42220.1"/>
    <property type="molecule type" value="Genomic_DNA"/>
</dbReference>
<dbReference type="Gene3D" id="1.20.1260.10">
    <property type="match status" value="1"/>
</dbReference>
<organism evidence="1">
    <name type="scientific">Geobacter metallireducens</name>
    <dbReference type="NCBI Taxonomy" id="28232"/>
    <lineage>
        <taxon>Bacteria</taxon>
        <taxon>Pseudomonadati</taxon>
        <taxon>Thermodesulfobacteriota</taxon>
        <taxon>Desulfuromonadia</taxon>
        <taxon>Geobacterales</taxon>
        <taxon>Geobacteraceae</taxon>
        <taxon>Geobacter</taxon>
    </lineage>
</organism>
<sequence>MTLYGETPENGSAAPDAELIRLINEAIALELNVSRLYALFQDQFPEDAEFWQALSLEEENHALLLKIGRRHFAPQEIFPLELLPDSVKPLIKQNRELEQLIGDFEILPPLREDAFRLAIALEEAAGEIHYQRAMAGETRNEALKVFQTLNNNDRDHADRIRRYMEERGIGQSS</sequence>
<gene>
    <name evidence="1" type="ORF">ENQ87_07565</name>
</gene>
<comment type="caution">
    <text evidence="1">The sequence shown here is derived from an EMBL/GenBank/DDBJ whole genome shotgun (WGS) entry which is preliminary data.</text>
</comment>